<gene>
    <name evidence="1" type="ORF">TM448A00336_0007</name>
    <name evidence="2" type="ORF">TM448B00512_0018</name>
</gene>
<dbReference type="EMBL" id="MT144628">
    <property type="protein sequence ID" value="QJH95751.1"/>
    <property type="molecule type" value="Genomic_DNA"/>
</dbReference>
<dbReference type="EMBL" id="MT144004">
    <property type="protein sequence ID" value="QJA46158.1"/>
    <property type="molecule type" value="Genomic_DNA"/>
</dbReference>
<dbReference type="AlphaFoldDB" id="A0A6H1ZF49"/>
<name>A0A6H1ZF49_9ZZZZ</name>
<protein>
    <submittedName>
        <fullName evidence="1">Uncharacterized protein</fullName>
    </submittedName>
</protein>
<evidence type="ECO:0000313" key="2">
    <source>
        <dbReference type="EMBL" id="QJH95751.1"/>
    </source>
</evidence>
<proteinExistence type="predicted"/>
<accession>A0A6H1ZF49</accession>
<evidence type="ECO:0000313" key="1">
    <source>
        <dbReference type="EMBL" id="QJA46158.1"/>
    </source>
</evidence>
<sequence>MGWEHEKDSCGNPSPMALAAIAISEAGCDCDEAETGVHTCLSGLCEIALFMERNRAEVSEQHFSYLQAEVDRMRKKYETCQTCGCDLEPWEPVNRCETCYLDTVPHREGE</sequence>
<reference evidence="1" key="1">
    <citation type="submission" date="2020-03" db="EMBL/GenBank/DDBJ databases">
        <title>The deep terrestrial virosphere.</title>
        <authorList>
            <person name="Holmfeldt K."/>
            <person name="Nilsson E."/>
            <person name="Simone D."/>
            <person name="Lopez-Fernandez M."/>
            <person name="Wu X."/>
            <person name="de Brujin I."/>
            <person name="Lundin D."/>
            <person name="Andersson A."/>
            <person name="Bertilsson S."/>
            <person name="Dopson M."/>
        </authorList>
    </citation>
    <scope>NUCLEOTIDE SEQUENCE</scope>
    <source>
        <strain evidence="1">TM448A00336</strain>
        <strain evidence="2">TM448B00512</strain>
    </source>
</reference>
<organism evidence="1">
    <name type="scientific">viral metagenome</name>
    <dbReference type="NCBI Taxonomy" id="1070528"/>
    <lineage>
        <taxon>unclassified sequences</taxon>
        <taxon>metagenomes</taxon>
        <taxon>organismal metagenomes</taxon>
    </lineage>
</organism>